<evidence type="ECO:0000313" key="14">
    <source>
        <dbReference type="Proteomes" id="UP000050416"/>
    </source>
</evidence>
<dbReference type="NCBIfam" id="TIGR02532">
    <property type="entry name" value="IV_pilin_GFxxxE"/>
    <property type="match status" value="1"/>
</dbReference>
<keyword evidence="7 11" id="KW-1133">Transmembrane helix</keyword>
<dbReference type="SUPFAM" id="SSF54523">
    <property type="entry name" value="Pili subunits"/>
    <property type="match status" value="1"/>
</dbReference>
<evidence type="ECO:0000256" key="9">
    <source>
        <dbReference type="ARBA" id="ARBA00025772"/>
    </source>
</evidence>
<dbReference type="GO" id="GO:0005886">
    <property type="term" value="C:plasma membrane"/>
    <property type="evidence" value="ECO:0007669"/>
    <property type="project" value="UniProtKB-SubCell"/>
</dbReference>
<name>A0A0P7Z5G1_9GAMM</name>
<evidence type="ECO:0000256" key="11">
    <source>
        <dbReference type="SAM" id="Phobius"/>
    </source>
</evidence>
<dbReference type="PATRIC" id="fig|1305731.5.peg.1975"/>
<dbReference type="GO" id="GO:0015628">
    <property type="term" value="P:protein secretion by the type II secretion system"/>
    <property type="evidence" value="ECO:0007669"/>
    <property type="project" value="InterPro"/>
</dbReference>
<keyword evidence="8 11" id="KW-0472">Membrane</keyword>
<comment type="subcellular location">
    <subcellularLocation>
        <location evidence="1">Cell inner membrane</location>
        <topology evidence="1">Single-pass membrane protein</topology>
    </subcellularLocation>
</comment>
<evidence type="ECO:0000313" key="13">
    <source>
        <dbReference type="EMBL" id="KPQ27174.1"/>
    </source>
</evidence>
<keyword evidence="4" id="KW-0488">Methylation</keyword>
<gene>
    <name evidence="13" type="primary">fimT</name>
    <name evidence="13" type="ORF">HLUCCX14_15990</name>
</gene>
<evidence type="ECO:0000256" key="8">
    <source>
        <dbReference type="ARBA" id="ARBA00023136"/>
    </source>
</evidence>
<evidence type="ECO:0000256" key="1">
    <source>
        <dbReference type="ARBA" id="ARBA00004377"/>
    </source>
</evidence>
<evidence type="ECO:0000259" key="12">
    <source>
        <dbReference type="Pfam" id="PF12019"/>
    </source>
</evidence>
<accession>A0A0P7Z5G1</accession>
<dbReference type="InterPro" id="IPR045584">
    <property type="entry name" value="Pilin-like"/>
</dbReference>
<evidence type="ECO:0000256" key="4">
    <source>
        <dbReference type="ARBA" id="ARBA00022481"/>
    </source>
</evidence>
<dbReference type="InterPro" id="IPR022346">
    <property type="entry name" value="T2SS_GspH"/>
</dbReference>
<dbReference type="Gene3D" id="3.55.40.10">
    <property type="entry name" value="minor pseudopilin epsh domain"/>
    <property type="match status" value="1"/>
</dbReference>
<keyword evidence="6 11" id="KW-0812">Transmembrane</keyword>
<keyword evidence="3" id="KW-1003">Cell membrane</keyword>
<evidence type="ECO:0000256" key="6">
    <source>
        <dbReference type="ARBA" id="ARBA00022692"/>
    </source>
</evidence>
<dbReference type="Proteomes" id="UP000050416">
    <property type="component" value="Unassembled WGS sequence"/>
</dbReference>
<dbReference type="GO" id="GO:0015627">
    <property type="term" value="C:type II protein secretion system complex"/>
    <property type="evidence" value="ECO:0007669"/>
    <property type="project" value="InterPro"/>
</dbReference>
<evidence type="ECO:0000256" key="7">
    <source>
        <dbReference type="ARBA" id="ARBA00022989"/>
    </source>
</evidence>
<evidence type="ECO:0000256" key="5">
    <source>
        <dbReference type="ARBA" id="ARBA00022519"/>
    </source>
</evidence>
<reference evidence="13 14" key="1">
    <citation type="submission" date="2015-09" db="EMBL/GenBank/DDBJ databases">
        <title>Identification and resolution of microdiversity through metagenomic sequencing of parallel consortia.</title>
        <authorList>
            <person name="Nelson W.C."/>
            <person name="Romine M.F."/>
            <person name="Lindemann S.R."/>
        </authorList>
    </citation>
    <scope>NUCLEOTIDE SEQUENCE [LARGE SCALE GENOMIC DNA]</scope>
    <source>
        <strain evidence="13">HL-55</strain>
    </source>
</reference>
<feature type="transmembrane region" description="Helical" evidence="11">
    <location>
        <begin position="12"/>
        <end position="34"/>
    </location>
</feature>
<evidence type="ECO:0000256" key="3">
    <source>
        <dbReference type="ARBA" id="ARBA00022475"/>
    </source>
</evidence>
<dbReference type="Pfam" id="PF12019">
    <property type="entry name" value="GspH"/>
    <property type="match status" value="1"/>
</dbReference>
<feature type="domain" description="General secretion pathway GspH" evidence="12">
    <location>
        <begin position="49"/>
        <end position="162"/>
    </location>
</feature>
<keyword evidence="5" id="KW-0997">Cell inner membrane</keyword>
<evidence type="ECO:0000256" key="10">
    <source>
        <dbReference type="ARBA" id="ARBA00030775"/>
    </source>
</evidence>
<comment type="caution">
    <text evidence="13">The sequence shown here is derived from an EMBL/GenBank/DDBJ whole genome shotgun (WGS) entry which is preliminary data.</text>
</comment>
<dbReference type="Pfam" id="PF07963">
    <property type="entry name" value="N_methyl"/>
    <property type="match status" value="1"/>
</dbReference>
<evidence type="ECO:0000256" key="2">
    <source>
        <dbReference type="ARBA" id="ARBA00021549"/>
    </source>
</evidence>
<comment type="similarity">
    <text evidence="9">Belongs to the GSP H family.</text>
</comment>
<dbReference type="InterPro" id="IPR012902">
    <property type="entry name" value="N_methyl_site"/>
</dbReference>
<protein>
    <recommendedName>
        <fullName evidence="2">Type II secretion system protein H</fullName>
    </recommendedName>
    <alternativeName>
        <fullName evidence="10">General secretion pathway protein H</fullName>
    </alternativeName>
</protein>
<proteinExistence type="inferred from homology"/>
<organism evidence="13 14">
    <name type="scientific">Marinobacter excellens HL-55</name>
    <dbReference type="NCBI Taxonomy" id="1305731"/>
    <lineage>
        <taxon>Bacteria</taxon>
        <taxon>Pseudomonadati</taxon>
        <taxon>Pseudomonadota</taxon>
        <taxon>Gammaproteobacteria</taxon>
        <taxon>Pseudomonadales</taxon>
        <taxon>Marinobacteraceae</taxon>
        <taxon>Marinobacter</taxon>
    </lineage>
</organism>
<sequence>MLSLRRSRGFTLIELVICIALLVTIVAASTHSIGNLVDRQRSQSEIKGLMRTFHLARTSAINHAQIVTICPLGSDGKCTSDWNSPISIFLDPDNQKALNNSDFLVHVFHGSGNGHFQPAPSNRRYFQFSSLGTSRGTMGNVTWCARNDEPTLRQQLIISRSGRIRFAQDRNNDGVKEKHDGTPISC</sequence>
<dbReference type="STRING" id="1305731.GCA_000934705_02271"/>
<dbReference type="EMBL" id="LJZQ01000034">
    <property type="protein sequence ID" value="KPQ27174.1"/>
    <property type="molecule type" value="Genomic_DNA"/>
</dbReference>
<dbReference type="AlphaFoldDB" id="A0A0P7Z5G1"/>